<evidence type="ECO:0000313" key="1">
    <source>
        <dbReference type="EMBL" id="KAG0420414.1"/>
    </source>
</evidence>
<protein>
    <submittedName>
        <fullName evidence="1">Uncharacterized protein</fullName>
    </submittedName>
</protein>
<name>A0AC60PJV4_IXOPE</name>
<organism evidence="1 2">
    <name type="scientific">Ixodes persulcatus</name>
    <name type="common">Taiga tick</name>
    <dbReference type="NCBI Taxonomy" id="34615"/>
    <lineage>
        <taxon>Eukaryota</taxon>
        <taxon>Metazoa</taxon>
        <taxon>Ecdysozoa</taxon>
        <taxon>Arthropoda</taxon>
        <taxon>Chelicerata</taxon>
        <taxon>Arachnida</taxon>
        <taxon>Acari</taxon>
        <taxon>Parasitiformes</taxon>
        <taxon>Ixodida</taxon>
        <taxon>Ixodoidea</taxon>
        <taxon>Ixodidae</taxon>
        <taxon>Ixodinae</taxon>
        <taxon>Ixodes</taxon>
    </lineage>
</organism>
<dbReference type="EMBL" id="JABSTQ010010511">
    <property type="protein sequence ID" value="KAG0420414.1"/>
    <property type="molecule type" value="Genomic_DNA"/>
</dbReference>
<dbReference type="Proteomes" id="UP000805193">
    <property type="component" value="Unassembled WGS sequence"/>
</dbReference>
<accession>A0AC60PJV4</accession>
<evidence type="ECO:0000313" key="2">
    <source>
        <dbReference type="Proteomes" id="UP000805193"/>
    </source>
</evidence>
<keyword evidence="2" id="KW-1185">Reference proteome</keyword>
<comment type="caution">
    <text evidence="1">The sequence shown here is derived from an EMBL/GenBank/DDBJ whole genome shotgun (WGS) entry which is preliminary data.</text>
</comment>
<reference evidence="1 2" key="1">
    <citation type="journal article" date="2020" name="Cell">
        <title>Large-Scale Comparative Analyses of Tick Genomes Elucidate Their Genetic Diversity and Vector Capacities.</title>
        <authorList>
            <consortium name="Tick Genome and Microbiome Consortium (TIGMIC)"/>
            <person name="Jia N."/>
            <person name="Wang J."/>
            <person name="Shi W."/>
            <person name="Du L."/>
            <person name="Sun Y."/>
            <person name="Zhan W."/>
            <person name="Jiang J.F."/>
            <person name="Wang Q."/>
            <person name="Zhang B."/>
            <person name="Ji P."/>
            <person name="Bell-Sakyi L."/>
            <person name="Cui X.M."/>
            <person name="Yuan T.T."/>
            <person name="Jiang B.G."/>
            <person name="Yang W.F."/>
            <person name="Lam T.T."/>
            <person name="Chang Q.C."/>
            <person name="Ding S.J."/>
            <person name="Wang X.J."/>
            <person name="Zhu J.G."/>
            <person name="Ruan X.D."/>
            <person name="Zhao L."/>
            <person name="Wei J.T."/>
            <person name="Ye R.Z."/>
            <person name="Que T.C."/>
            <person name="Du C.H."/>
            <person name="Zhou Y.H."/>
            <person name="Cheng J.X."/>
            <person name="Dai P.F."/>
            <person name="Guo W.B."/>
            <person name="Han X.H."/>
            <person name="Huang E.J."/>
            <person name="Li L.F."/>
            <person name="Wei W."/>
            <person name="Gao Y.C."/>
            <person name="Liu J.Z."/>
            <person name="Shao H.Z."/>
            <person name="Wang X."/>
            <person name="Wang C.C."/>
            <person name="Yang T.C."/>
            <person name="Huo Q.B."/>
            <person name="Li W."/>
            <person name="Chen H.Y."/>
            <person name="Chen S.E."/>
            <person name="Zhou L.G."/>
            <person name="Ni X.B."/>
            <person name="Tian J.H."/>
            <person name="Sheng Y."/>
            <person name="Liu T."/>
            <person name="Pan Y.S."/>
            <person name="Xia L.Y."/>
            <person name="Li J."/>
            <person name="Zhao F."/>
            <person name="Cao W.C."/>
        </authorList>
    </citation>
    <scope>NUCLEOTIDE SEQUENCE [LARGE SCALE GENOMIC DNA]</scope>
    <source>
        <strain evidence="1">Iper-2018</strain>
    </source>
</reference>
<sequence>MAKPSKENWLRAPPFKTSKADFTGAGQSYAGWISDPAYMSMIAAVDMFFYRFPTHPFATFQVGTMASWYKDCSIFTSLGQTLPAVAIPIEELYRWIFVREVAEEAYEMMRTTEELEKEFSYAAYLSDLKLVNKSPHSAVANPLLHLWLHCLGSLLLAERSLNARHLSDSSFHPILFNTSLLAFVRRRATGFVMSYVDTQKQADEEGEVLGKPDQSLTVAGIPASILAADWLAWLAEEGFVVPDNIFKFLHKTMSGAVALREGSIGKKVKAALEAYATDE</sequence>
<gene>
    <name evidence="1" type="ORF">HPB47_003517</name>
</gene>
<proteinExistence type="predicted"/>